<keyword evidence="1" id="KW-0808">Transferase</keyword>
<evidence type="ECO:0000259" key="3">
    <source>
        <dbReference type="PROSITE" id="PS51186"/>
    </source>
</evidence>
<dbReference type="EMBL" id="JAALHA020000011">
    <property type="protein sequence ID" value="MDR9897216.1"/>
    <property type="molecule type" value="Genomic_DNA"/>
</dbReference>
<evidence type="ECO:0000313" key="4">
    <source>
        <dbReference type="EMBL" id="MDR9897216.1"/>
    </source>
</evidence>
<dbReference type="SUPFAM" id="SSF55729">
    <property type="entry name" value="Acyl-CoA N-acyltransferases (Nat)"/>
    <property type="match status" value="1"/>
</dbReference>
<keyword evidence="5" id="KW-1185">Reference proteome</keyword>
<dbReference type="PANTHER" id="PTHR43877">
    <property type="entry name" value="AMINOALKYLPHOSPHONATE N-ACETYLTRANSFERASE-RELATED-RELATED"/>
    <property type="match status" value="1"/>
</dbReference>
<dbReference type="Gene3D" id="3.40.630.30">
    <property type="match status" value="1"/>
</dbReference>
<dbReference type="InterPro" id="IPR050832">
    <property type="entry name" value="Bact_Acetyltransf"/>
</dbReference>
<sequence length="151" mass="17034">MAEVRLVKNQEELNDLLYQRWLVLRAPLGMAQGTETDGHEEGACHLVAVSDSQIIGSARLRLLSEDLGSIAFVAVLPEFRNQGIGTKLMEQLIKIGIEKNLQILRLKSRINAINFYERLGFVAEGEFFDYLGIPHIFMSYKLQASSRQVRG</sequence>
<comment type="caution">
    <text evidence="4">The sequence shown here is derived from an EMBL/GenBank/DDBJ whole genome shotgun (WGS) entry which is preliminary data.</text>
</comment>
<dbReference type="PROSITE" id="PS51186">
    <property type="entry name" value="GNAT"/>
    <property type="match status" value="1"/>
</dbReference>
<organism evidence="4 5">
    <name type="scientific">Aetokthonos hydrillicola Thurmond2011</name>
    <dbReference type="NCBI Taxonomy" id="2712845"/>
    <lineage>
        <taxon>Bacteria</taxon>
        <taxon>Bacillati</taxon>
        <taxon>Cyanobacteriota</taxon>
        <taxon>Cyanophyceae</taxon>
        <taxon>Nostocales</taxon>
        <taxon>Hapalosiphonaceae</taxon>
        <taxon>Aetokthonos</taxon>
    </lineage>
</organism>
<gene>
    <name evidence="4" type="ORF">G7B40_021995</name>
</gene>
<dbReference type="PANTHER" id="PTHR43877:SF2">
    <property type="entry name" value="AMINOALKYLPHOSPHONATE N-ACETYLTRANSFERASE-RELATED"/>
    <property type="match status" value="1"/>
</dbReference>
<feature type="domain" description="N-acetyltransferase" evidence="3">
    <location>
        <begin position="2"/>
        <end position="143"/>
    </location>
</feature>
<dbReference type="Proteomes" id="UP000667802">
    <property type="component" value="Unassembled WGS sequence"/>
</dbReference>
<dbReference type="InterPro" id="IPR000182">
    <property type="entry name" value="GNAT_dom"/>
</dbReference>
<accession>A0AAP5M6N8</accession>
<dbReference type="GO" id="GO:0016747">
    <property type="term" value="F:acyltransferase activity, transferring groups other than amino-acyl groups"/>
    <property type="evidence" value="ECO:0007669"/>
    <property type="project" value="InterPro"/>
</dbReference>
<keyword evidence="2" id="KW-0012">Acyltransferase</keyword>
<dbReference type="InterPro" id="IPR016181">
    <property type="entry name" value="Acyl_CoA_acyltransferase"/>
</dbReference>
<dbReference type="Pfam" id="PF00583">
    <property type="entry name" value="Acetyltransf_1"/>
    <property type="match status" value="1"/>
</dbReference>
<evidence type="ECO:0000256" key="2">
    <source>
        <dbReference type="ARBA" id="ARBA00023315"/>
    </source>
</evidence>
<dbReference type="RefSeq" id="WP_208344609.1">
    <property type="nucleotide sequence ID" value="NZ_CAWQFN010000519.1"/>
</dbReference>
<evidence type="ECO:0000256" key="1">
    <source>
        <dbReference type="ARBA" id="ARBA00022679"/>
    </source>
</evidence>
<protein>
    <submittedName>
        <fullName evidence="4">GNAT family N-acetyltransferase</fullName>
    </submittedName>
</protein>
<dbReference type="CDD" id="cd04301">
    <property type="entry name" value="NAT_SF"/>
    <property type="match status" value="1"/>
</dbReference>
<dbReference type="AlphaFoldDB" id="A0AAP5M6N8"/>
<reference evidence="5" key="1">
    <citation type="journal article" date="2021" name="Science">
        <title>Hunting the eagle killer: A cyanobacterial neurotoxin causes vacuolar myelinopathy.</title>
        <authorList>
            <person name="Breinlinger S."/>
            <person name="Phillips T.J."/>
            <person name="Haram B.N."/>
            <person name="Mares J."/>
            <person name="Martinez Yerena J.A."/>
            <person name="Hrouzek P."/>
            <person name="Sobotka R."/>
            <person name="Henderson W.M."/>
            <person name="Schmieder P."/>
            <person name="Williams S.M."/>
            <person name="Lauderdale J.D."/>
            <person name="Wilde H.D."/>
            <person name="Gerrin W."/>
            <person name="Kust A."/>
            <person name="Washington J.W."/>
            <person name="Wagner C."/>
            <person name="Geier B."/>
            <person name="Liebeke M."/>
            <person name="Enke H."/>
            <person name="Niedermeyer T.H.J."/>
            <person name="Wilde S.B."/>
        </authorList>
    </citation>
    <scope>NUCLEOTIDE SEQUENCE [LARGE SCALE GENOMIC DNA]</scope>
    <source>
        <strain evidence="5">Thurmond2011</strain>
    </source>
</reference>
<evidence type="ECO:0000313" key="5">
    <source>
        <dbReference type="Proteomes" id="UP000667802"/>
    </source>
</evidence>
<name>A0AAP5M6N8_9CYAN</name>
<proteinExistence type="predicted"/>